<keyword evidence="5" id="KW-0408">Iron</keyword>
<evidence type="ECO:0000256" key="1">
    <source>
        <dbReference type="ARBA" id="ARBA00001966"/>
    </source>
</evidence>
<dbReference type="SFLD" id="SFLDS00029">
    <property type="entry name" value="Radical_SAM"/>
    <property type="match status" value="1"/>
</dbReference>
<sequence length="374" mass="42430">MDQEELSKIRKQDYMNLRTATQKKMNLFQILLDDPLEVEKATYTIPETAYLVMTHRCNLKCVYCYAEASPEKEYEDSLSFIEWIDVLNQLKDCGVKNIVFTGGEVGLSKDALKYIDYAKKIGLSIGLITNGTLLRNANDAAFLAERCDSITISLDSIDQVENDKNRGKGCYRLAMRGIQNLLNLKYPNISVNTIITNNNFEKIDETIHFLKKNHINYKLGGFSELGRAKMAEISLTEKERVAIELKEKNETRSPFLKPFSIKESCGLGVGEFAINPVGDIFACKLLETADYKLGNIREKQLSAIFDEENIELIRSQSIDRLSKCTDCSFRYLCGGGCRAHHYYATNDIHGVDDAECTLIKETLKHQMVRSCTNE</sequence>
<dbReference type="InterPro" id="IPR006638">
    <property type="entry name" value="Elp3/MiaA/NifB-like_rSAM"/>
</dbReference>
<keyword evidence="3" id="KW-0949">S-adenosyl-L-methionine</keyword>
<dbReference type="NCBIfam" id="TIGR04085">
    <property type="entry name" value="rSAM_more_4Fe4S"/>
    <property type="match status" value="1"/>
</dbReference>
<dbReference type="SFLD" id="SFLDG01067">
    <property type="entry name" value="SPASM/twitch_domain_containing"/>
    <property type="match status" value="1"/>
</dbReference>
<evidence type="ECO:0000256" key="5">
    <source>
        <dbReference type="ARBA" id="ARBA00023004"/>
    </source>
</evidence>
<accession>A0ABZ2SVP4</accession>
<dbReference type="InterPro" id="IPR007197">
    <property type="entry name" value="rSAM"/>
</dbReference>
<dbReference type="PANTHER" id="PTHR11228">
    <property type="entry name" value="RADICAL SAM DOMAIN PROTEIN"/>
    <property type="match status" value="1"/>
</dbReference>
<gene>
    <name evidence="8" type="ORF">DOK79_001230</name>
</gene>
<dbReference type="InterPro" id="IPR013785">
    <property type="entry name" value="Aldolase_TIM"/>
</dbReference>
<keyword evidence="9" id="KW-1185">Reference proteome</keyword>
<dbReference type="InterPro" id="IPR050377">
    <property type="entry name" value="Radical_SAM_PqqE_MftC-like"/>
</dbReference>
<evidence type="ECO:0000259" key="7">
    <source>
        <dbReference type="PROSITE" id="PS51918"/>
    </source>
</evidence>
<keyword evidence="4" id="KW-0479">Metal-binding</keyword>
<dbReference type="Gene3D" id="3.20.20.70">
    <property type="entry name" value="Aldolase class I"/>
    <property type="match status" value="1"/>
</dbReference>
<comment type="cofactor">
    <cofactor evidence="1">
        <name>[4Fe-4S] cluster</name>
        <dbReference type="ChEBI" id="CHEBI:49883"/>
    </cofactor>
</comment>
<evidence type="ECO:0000313" key="9">
    <source>
        <dbReference type="Proteomes" id="UP000664360"/>
    </source>
</evidence>
<proteinExistence type="predicted"/>
<dbReference type="InterPro" id="IPR017200">
    <property type="entry name" value="PqqE-like"/>
</dbReference>
<dbReference type="SMART" id="SM00729">
    <property type="entry name" value="Elp3"/>
    <property type="match status" value="1"/>
</dbReference>
<dbReference type="Pfam" id="PF04055">
    <property type="entry name" value="Radical_SAM"/>
    <property type="match status" value="1"/>
</dbReference>
<name>A0ABZ2SVP4_9ENTE</name>
<keyword evidence="6" id="KW-0411">Iron-sulfur</keyword>
<evidence type="ECO:0000256" key="4">
    <source>
        <dbReference type="ARBA" id="ARBA00022723"/>
    </source>
</evidence>
<evidence type="ECO:0000256" key="6">
    <source>
        <dbReference type="ARBA" id="ARBA00023014"/>
    </source>
</evidence>
<evidence type="ECO:0000256" key="2">
    <source>
        <dbReference type="ARBA" id="ARBA00022485"/>
    </source>
</evidence>
<dbReference type="SFLD" id="SFLDG01384">
    <property type="entry name" value="thioether_bond_formation_requi"/>
    <property type="match status" value="1"/>
</dbReference>
<dbReference type="PROSITE" id="PS51918">
    <property type="entry name" value="RADICAL_SAM"/>
    <property type="match status" value="1"/>
</dbReference>
<dbReference type="SFLD" id="SFLDG01386">
    <property type="entry name" value="main_SPASM_domain-containing"/>
    <property type="match status" value="1"/>
</dbReference>
<evidence type="ECO:0000256" key="3">
    <source>
        <dbReference type="ARBA" id="ARBA00022691"/>
    </source>
</evidence>
<keyword evidence="2" id="KW-0004">4Fe-4S</keyword>
<feature type="domain" description="Radical SAM core" evidence="7">
    <location>
        <begin position="43"/>
        <end position="260"/>
    </location>
</feature>
<dbReference type="CDD" id="cd01335">
    <property type="entry name" value="Radical_SAM"/>
    <property type="match status" value="1"/>
</dbReference>
<dbReference type="PIRSF" id="PIRSF037420">
    <property type="entry name" value="PQQ_syn_pqqE"/>
    <property type="match status" value="1"/>
</dbReference>
<protein>
    <recommendedName>
        <fullName evidence="7">Radical SAM core domain-containing protein</fullName>
    </recommendedName>
</protein>
<dbReference type="InterPro" id="IPR023867">
    <property type="entry name" value="Sulphatase_maturase_rSAM"/>
</dbReference>
<dbReference type="Pfam" id="PF13186">
    <property type="entry name" value="SPASM"/>
    <property type="match status" value="1"/>
</dbReference>
<reference evidence="8 9" key="1">
    <citation type="submission" date="2024-03" db="EMBL/GenBank/DDBJ databases">
        <title>The Genome Sequence of Enterococcus sp. DIV1094.</title>
        <authorList>
            <consortium name="The Broad Institute Genomics Platform"/>
            <consortium name="The Broad Institute Microbial Omics Core"/>
            <consortium name="The Broad Institute Genomic Center for Infectious Diseases"/>
            <person name="Earl A."/>
            <person name="Manson A."/>
            <person name="Gilmore M."/>
            <person name="Schwartman J."/>
            <person name="Shea T."/>
            <person name="Abouelleil A."/>
            <person name="Cao P."/>
            <person name="Chapman S."/>
            <person name="Cusick C."/>
            <person name="Young S."/>
            <person name="Neafsey D."/>
            <person name="Nusbaum C."/>
            <person name="Birren B."/>
        </authorList>
    </citation>
    <scope>NUCLEOTIDE SEQUENCE [LARGE SCALE GENOMIC DNA]</scope>
    <source>
        <strain evidence="8 9">DIV1094</strain>
    </source>
</reference>
<dbReference type="Proteomes" id="UP000664360">
    <property type="component" value="Chromosome"/>
</dbReference>
<evidence type="ECO:0000313" key="8">
    <source>
        <dbReference type="EMBL" id="WYJ79677.1"/>
    </source>
</evidence>
<dbReference type="SUPFAM" id="SSF102114">
    <property type="entry name" value="Radical SAM enzymes"/>
    <property type="match status" value="1"/>
</dbReference>
<dbReference type="EMBL" id="CP147250">
    <property type="protein sequence ID" value="WYJ79677.1"/>
    <property type="molecule type" value="Genomic_DNA"/>
</dbReference>
<organism evidence="8 9">
    <name type="scientific">Candidatus Enterococcus mangumiae</name>
    <dbReference type="NCBI Taxonomy" id="2230878"/>
    <lineage>
        <taxon>Bacteria</taxon>
        <taxon>Bacillati</taxon>
        <taxon>Bacillota</taxon>
        <taxon>Bacilli</taxon>
        <taxon>Lactobacillales</taxon>
        <taxon>Enterococcaceae</taxon>
        <taxon>Enterococcus</taxon>
    </lineage>
</organism>
<dbReference type="PANTHER" id="PTHR11228:SF35">
    <property type="entry name" value="MOLYBDENUM COFACTOR BIOSYNTHESIS PROTEIN A-RELATED"/>
    <property type="match status" value="1"/>
</dbReference>
<dbReference type="InterPro" id="IPR023885">
    <property type="entry name" value="4Fe4S-binding_SPASM_dom"/>
</dbReference>
<dbReference type="InterPro" id="IPR058240">
    <property type="entry name" value="rSAM_sf"/>
</dbReference>